<accession>A0A4R6WER5</accession>
<comment type="caution">
    <text evidence="9">The sequence shown here is derived from an EMBL/GenBank/DDBJ whole genome shotgun (WGS) entry which is preliminary data.</text>
</comment>
<evidence type="ECO:0000313" key="9">
    <source>
        <dbReference type="EMBL" id="TDQ76513.1"/>
    </source>
</evidence>
<dbReference type="GO" id="GO:0005886">
    <property type="term" value="C:plasma membrane"/>
    <property type="evidence" value="ECO:0007669"/>
    <property type="project" value="UniProtKB-SubCell"/>
</dbReference>
<proteinExistence type="predicted"/>
<evidence type="ECO:0000256" key="1">
    <source>
        <dbReference type="ARBA" id="ARBA00004651"/>
    </source>
</evidence>
<evidence type="ECO:0000259" key="8">
    <source>
        <dbReference type="Pfam" id="PF12704"/>
    </source>
</evidence>
<dbReference type="RefSeq" id="WP_133585326.1">
    <property type="nucleotide sequence ID" value="NZ_SNYV01000015.1"/>
</dbReference>
<comment type="subcellular location">
    <subcellularLocation>
        <location evidence="1">Cell membrane</location>
        <topology evidence="1">Multi-pass membrane protein</topology>
    </subcellularLocation>
</comment>
<evidence type="ECO:0000256" key="3">
    <source>
        <dbReference type="ARBA" id="ARBA00022692"/>
    </source>
</evidence>
<dbReference type="AlphaFoldDB" id="A0A4R6WER5"/>
<dbReference type="Pfam" id="PF12704">
    <property type="entry name" value="MacB_PCD"/>
    <property type="match status" value="1"/>
</dbReference>
<feature type="domain" description="ABC3 transporter permease C-terminal" evidence="7">
    <location>
        <begin position="673"/>
        <end position="786"/>
    </location>
</feature>
<feature type="transmembrane region" description="Helical" evidence="6">
    <location>
        <begin position="419"/>
        <end position="443"/>
    </location>
</feature>
<evidence type="ECO:0000256" key="5">
    <source>
        <dbReference type="ARBA" id="ARBA00023136"/>
    </source>
</evidence>
<feature type="domain" description="ABC3 transporter permease C-terminal" evidence="7">
    <location>
        <begin position="289"/>
        <end position="401"/>
    </location>
</feature>
<keyword evidence="2" id="KW-1003">Cell membrane</keyword>
<evidence type="ECO:0000313" key="10">
    <source>
        <dbReference type="Proteomes" id="UP000295292"/>
    </source>
</evidence>
<dbReference type="InterPro" id="IPR025857">
    <property type="entry name" value="MacB_PCD"/>
</dbReference>
<dbReference type="PANTHER" id="PTHR30572:SF18">
    <property type="entry name" value="ABC-TYPE MACROLIDE FAMILY EXPORT SYSTEM PERMEASE COMPONENT 2"/>
    <property type="match status" value="1"/>
</dbReference>
<keyword evidence="3 6" id="KW-0812">Transmembrane</keyword>
<gene>
    <name evidence="9" type="ORF">CLV99_3106</name>
</gene>
<feature type="transmembrane region" description="Helical" evidence="6">
    <location>
        <begin position="754"/>
        <end position="774"/>
    </location>
</feature>
<dbReference type="PANTHER" id="PTHR30572">
    <property type="entry name" value="MEMBRANE COMPONENT OF TRANSPORTER-RELATED"/>
    <property type="match status" value="1"/>
</dbReference>
<dbReference type="InterPro" id="IPR050250">
    <property type="entry name" value="Macrolide_Exporter_MacB"/>
</dbReference>
<feature type="transmembrane region" description="Helical" evidence="6">
    <location>
        <begin position="670"/>
        <end position="695"/>
    </location>
</feature>
<evidence type="ECO:0000256" key="2">
    <source>
        <dbReference type="ARBA" id="ARBA00022475"/>
    </source>
</evidence>
<dbReference type="InterPro" id="IPR003838">
    <property type="entry name" value="ABC3_permease_C"/>
</dbReference>
<dbReference type="Pfam" id="PF02687">
    <property type="entry name" value="FtsX"/>
    <property type="match status" value="2"/>
</dbReference>
<name>A0A4R6WER5_9SPHI</name>
<evidence type="ECO:0000256" key="6">
    <source>
        <dbReference type="SAM" id="Phobius"/>
    </source>
</evidence>
<dbReference type="PROSITE" id="PS51257">
    <property type="entry name" value="PROKAR_LIPOPROTEIN"/>
    <property type="match status" value="1"/>
</dbReference>
<keyword evidence="4 6" id="KW-1133">Transmembrane helix</keyword>
<dbReference type="EMBL" id="SNYV01000015">
    <property type="protein sequence ID" value="TDQ76513.1"/>
    <property type="molecule type" value="Genomic_DNA"/>
</dbReference>
<feature type="transmembrane region" description="Helical" evidence="6">
    <location>
        <begin position="376"/>
        <end position="398"/>
    </location>
</feature>
<dbReference type="GO" id="GO:0022857">
    <property type="term" value="F:transmembrane transporter activity"/>
    <property type="evidence" value="ECO:0007669"/>
    <property type="project" value="TreeGrafter"/>
</dbReference>
<feature type="transmembrane region" description="Helical" evidence="6">
    <location>
        <begin position="21"/>
        <end position="43"/>
    </location>
</feature>
<keyword evidence="10" id="KW-1185">Reference proteome</keyword>
<dbReference type="Proteomes" id="UP000295292">
    <property type="component" value="Unassembled WGS sequence"/>
</dbReference>
<reference evidence="9 10" key="1">
    <citation type="submission" date="2019-03" db="EMBL/GenBank/DDBJ databases">
        <title>Genomic Encyclopedia of Archaeal and Bacterial Type Strains, Phase II (KMG-II): from individual species to whole genera.</title>
        <authorList>
            <person name="Goeker M."/>
        </authorList>
    </citation>
    <scope>NUCLEOTIDE SEQUENCE [LARGE SCALE GENOMIC DNA]</scope>
    <source>
        <strain evidence="9 10">DSM 28353</strain>
    </source>
</reference>
<feature type="transmembrane region" description="Helical" evidence="6">
    <location>
        <begin position="329"/>
        <end position="356"/>
    </location>
</feature>
<keyword evidence="5 6" id="KW-0472">Membrane</keyword>
<organism evidence="9 10">
    <name type="scientific">Sphingobacterium yanglingense</name>
    <dbReference type="NCBI Taxonomy" id="1437280"/>
    <lineage>
        <taxon>Bacteria</taxon>
        <taxon>Pseudomonadati</taxon>
        <taxon>Bacteroidota</taxon>
        <taxon>Sphingobacteriia</taxon>
        <taxon>Sphingobacteriales</taxon>
        <taxon>Sphingobacteriaceae</taxon>
        <taxon>Sphingobacterium</taxon>
    </lineage>
</organism>
<feature type="transmembrane region" description="Helical" evidence="6">
    <location>
        <begin position="722"/>
        <end position="742"/>
    </location>
</feature>
<evidence type="ECO:0000256" key="4">
    <source>
        <dbReference type="ARBA" id="ARBA00022989"/>
    </source>
</evidence>
<feature type="domain" description="MacB-like periplasmic core" evidence="8">
    <location>
        <begin position="20"/>
        <end position="242"/>
    </location>
</feature>
<dbReference type="OrthoDB" id="1451596at2"/>
<feature type="transmembrane region" description="Helical" evidence="6">
    <location>
        <begin position="282"/>
        <end position="302"/>
    </location>
</feature>
<sequence>MIKHFFITAIRHLSKHKIHTLLNVWGLALAIACCLFIYTFIVYQLGFDRFHQKSDRIFMVVQDLKLEQLEHSKGGSYAMYTAIEKEIPQVEHVTLYMDKQELTLKIDNKLFKTEGKAAFTNATYFEILNFPWLRGDVQQLNEPNTVALTKSIAERYFGTADVIGKTIWVESQHPVTVVGIIDDSRKNSDFRSEIYFSLASVKGLKGITEDSFFNNWGYTHTSNNILMSLHQPNTKSLVEKSLHDLVAKHWHKDVLEYYNYKLLGLPEFHFDKDYGKGTQKSLLIILGSIGLGILGMACVNYINMTSAQQLYRSTEMGIRKALGGTKKQLFLQFTIETLLLSLIALILAWLLFFIAFDWANKYLFLTDPIQRIPLGSFLMISLLLWWGIALLTSIYPSLFLKQLHIQTGIKKLALGRWNFTQRTLVVLQNSIALLLVTGTIVIVSQVRYLKNTDKGFDRSSVLIIPIKNQMWAQKEKVSNLLRENPAIISYSFCDNPPSYDKVWGGTVQFDDSTEWETWAPRFAIGDSSYLSTFGIHLLAGDNFNQDMENPQFLINETMLHKLGYTQAQDIIGKNLMAGGLNDQHKGKIIGVVADFSTHSLNEAIAPTVLGYNETRFKNVAIKYAGTASSRLLNTLEQQWKILYPNEVFEYHFYDEQIANLYKKEALLEKLIWIAASLSIIISIFGFLGLISVIIAKRTKEIGIRKVLGSSNVGIFQLLAKDFIRWILIAFLISAPIAWYLLSKWLEDFTYHITLSWWMFVLTGIIGILTTLLTISFQSFKAAKTNPVNSLRDE</sequence>
<protein>
    <submittedName>
        <fullName evidence="9">FtsX-like permease family protein</fullName>
    </submittedName>
</protein>
<evidence type="ECO:0000259" key="7">
    <source>
        <dbReference type="Pfam" id="PF02687"/>
    </source>
</evidence>